<dbReference type="Gene3D" id="3.40.50.720">
    <property type="entry name" value="NAD(P)-binding Rossmann-like Domain"/>
    <property type="match status" value="1"/>
</dbReference>
<dbReference type="InterPro" id="IPR001509">
    <property type="entry name" value="Epimerase_deHydtase"/>
</dbReference>
<evidence type="ECO:0000259" key="1">
    <source>
        <dbReference type="Pfam" id="PF01370"/>
    </source>
</evidence>
<dbReference type="InterPro" id="IPR036291">
    <property type="entry name" value="NAD(P)-bd_dom_sf"/>
</dbReference>
<keyword evidence="3" id="KW-1185">Reference proteome</keyword>
<reference evidence="2 3" key="1">
    <citation type="submission" date="2021-03" db="EMBL/GenBank/DDBJ databases">
        <title>Genomic Encyclopedia of Type Strains, Phase IV (KMG-IV): sequencing the most valuable type-strain genomes for metagenomic binning, comparative biology and taxonomic classification.</title>
        <authorList>
            <person name="Goeker M."/>
        </authorList>
    </citation>
    <scope>NUCLEOTIDE SEQUENCE [LARGE SCALE GENOMIC DNA]</scope>
    <source>
        <strain evidence="2 3">DSM 26427</strain>
    </source>
</reference>
<dbReference type="EMBL" id="JAGGJV010000002">
    <property type="protein sequence ID" value="MBP1857793.1"/>
    <property type="molecule type" value="Genomic_DNA"/>
</dbReference>
<accession>A0ABS4EIM1</accession>
<dbReference type="Pfam" id="PF01370">
    <property type="entry name" value="Epimerase"/>
    <property type="match status" value="1"/>
</dbReference>
<dbReference type="InterPro" id="IPR050177">
    <property type="entry name" value="Lipid_A_modif_metabolic_enz"/>
</dbReference>
<protein>
    <submittedName>
        <fullName evidence="2">UDP-glucose 4-epimerase</fullName>
        <ecNumber evidence="2">5.1.3.2</ecNumber>
    </submittedName>
</protein>
<sequence length="300" mass="32253">MKIETGAIAITGGSGFIGRYLVDDLKAAGYAPVVLGRAPAPDARARQTDYSRESLKSVLEGVDAVVHLAGRRMTREDNQDDVSPFLHPNVEVVGNLMAACASAGVRKVIYASTIAVYSPASGLPYKETSPPRPINAYALSKLMGESCVEMHARLHGLAALSLRFAAVYGHGEKGTPALMKFIDQAGKREKLVLKGNMDYRIDQIYIRDATAAILSSLRTPCSAGVFNIGGGRALPVLEIAETVNDVFDNTGNLSVEDEVKKEAPRTVMDLEAARATLGWEPRFSLRSGLEDFRSTRDLAA</sequence>
<keyword evidence="2" id="KW-0413">Isomerase</keyword>
<dbReference type="RefSeq" id="WP_209849412.1">
    <property type="nucleotide sequence ID" value="NZ_JAGGJV010000002.1"/>
</dbReference>
<name>A0ABS4EIM1_9HYPH</name>
<proteinExistence type="predicted"/>
<organism evidence="2 3">
    <name type="scientific">Rhizobium herbae</name>
    <dbReference type="NCBI Taxonomy" id="508661"/>
    <lineage>
        <taxon>Bacteria</taxon>
        <taxon>Pseudomonadati</taxon>
        <taxon>Pseudomonadota</taxon>
        <taxon>Alphaproteobacteria</taxon>
        <taxon>Hyphomicrobiales</taxon>
        <taxon>Rhizobiaceae</taxon>
        <taxon>Rhizobium/Agrobacterium group</taxon>
        <taxon>Rhizobium</taxon>
    </lineage>
</organism>
<dbReference type="Proteomes" id="UP000823786">
    <property type="component" value="Unassembled WGS sequence"/>
</dbReference>
<comment type="caution">
    <text evidence="2">The sequence shown here is derived from an EMBL/GenBank/DDBJ whole genome shotgun (WGS) entry which is preliminary data.</text>
</comment>
<gene>
    <name evidence="2" type="ORF">J2Z75_001289</name>
</gene>
<dbReference type="PANTHER" id="PTHR43245">
    <property type="entry name" value="BIFUNCTIONAL POLYMYXIN RESISTANCE PROTEIN ARNA"/>
    <property type="match status" value="1"/>
</dbReference>
<evidence type="ECO:0000313" key="3">
    <source>
        <dbReference type="Proteomes" id="UP000823786"/>
    </source>
</evidence>
<dbReference type="SUPFAM" id="SSF51735">
    <property type="entry name" value="NAD(P)-binding Rossmann-fold domains"/>
    <property type="match status" value="1"/>
</dbReference>
<feature type="domain" description="NAD-dependent epimerase/dehydratase" evidence="1">
    <location>
        <begin position="8"/>
        <end position="229"/>
    </location>
</feature>
<evidence type="ECO:0000313" key="2">
    <source>
        <dbReference type="EMBL" id="MBP1857793.1"/>
    </source>
</evidence>
<dbReference type="EC" id="5.1.3.2" evidence="2"/>
<dbReference type="GO" id="GO:0003978">
    <property type="term" value="F:UDP-glucose 4-epimerase activity"/>
    <property type="evidence" value="ECO:0007669"/>
    <property type="project" value="UniProtKB-EC"/>
</dbReference>